<dbReference type="PANTHER" id="PTHR30408:SF12">
    <property type="entry name" value="TYPE I RESTRICTION ENZYME MJAVIII SPECIFICITY SUBUNIT"/>
    <property type="match status" value="1"/>
</dbReference>
<dbReference type="CDD" id="cd17263">
    <property type="entry name" value="RMtype1_S_AbaB8300I-TRD1-CR1_like"/>
    <property type="match status" value="1"/>
</dbReference>
<keyword evidence="3" id="KW-0238">DNA-binding</keyword>
<gene>
    <name evidence="6" type="ORF">BD749_0233</name>
</gene>
<dbReference type="GO" id="GO:0003677">
    <property type="term" value="F:DNA binding"/>
    <property type="evidence" value="ECO:0007669"/>
    <property type="project" value="UniProtKB-KW"/>
</dbReference>
<dbReference type="PANTHER" id="PTHR30408">
    <property type="entry name" value="TYPE-1 RESTRICTION ENZYME ECOKI SPECIFICITY PROTEIN"/>
    <property type="match status" value="1"/>
</dbReference>
<dbReference type="EMBL" id="PJMU01000001">
    <property type="protein sequence ID" value="PKV75295.1"/>
    <property type="molecule type" value="Genomic_DNA"/>
</dbReference>
<comment type="caution">
    <text evidence="6">The sequence shown here is derived from an EMBL/GenBank/DDBJ whole genome shotgun (WGS) entry which is preliminary data.</text>
</comment>
<evidence type="ECO:0000256" key="2">
    <source>
        <dbReference type="ARBA" id="ARBA00022747"/>
    </source>
</evidence>
<evidence type="ECO:0000256" key="3">
    <source>
        <dbReference type="ARBA" id="ARBA00023125"/>
    </source>
</evidence>
<proteinExistence type="inferred from homology"/>
<dbReference type="InterPro" id="IPR052021">
    <property type="entry name" value="Type-I_RS_S_subunit"/>
</dbReference>
<keyword evidence="7" id="KW-1185">Reference proteome</keyword>
<dbReference type="GO" id="GO:0009307">
    <property type="term" value="P:DNA restriction-modification system"/>
    <property type="evidence" value="ECO:0007669"/>
    <property type="project" value="UniProtKB-KW"/>
</dbReference>
<accession>A0A2N3V105</accession>
<dbReference type="RefSeq" id="WP_101442547.1">
    <property type="nucleotide sequence ID" value="NZ_PJMU01000001.1"/>
</dbReference>
<reference evidence="6 7" key="1">
    <citation type="submission" date="2017-12" db="EMBL/GenBank/DDBJ databases">
        <title>Genomic Encyclopedia of Type Strains, Phase III (KMG-III): the genomes of soil and plant-associated and newly described type strains.</title>
        <authorList>
            <person name="Whitman W."/>
        </authorList>
    </citation>
    <scope>NUCLEOTIDE SEQUENCE [LARGE SCALE GENOMIC DNA]</scope>
    <source>
        <strain evidence="6 7">LP43</strain>
    </source>
</reference>
<protein>
    <submittedName>
        <fullName evidence="6">Type I restriction enzyme S subunit</fullName>
    </submittedName>
</protein>
<keyword evidence="2" id="KW-0680">Restriction system</keyword>
<evidence type="ECO:0000313" key="7">
    <source>
        <dbReference type="Proteomes" id="UP000233782"/>
    </source>
</evidence>
<dbReference type="OrthoDB" id="825893at2"/>
<dbReference type="Pfam" id="PF01420">
    <property type="entry name" value="Methylase_S"/>
    <property type="match status" value="2"/>
</dbReference>
<evidence type="ECO:0000259" key="5">
    <source>
        <dbReference type="Pfam" id="PF01420"/>
    </source>
</evidence>
<sequence length="404" mass="45821">MKSWKLKRLSEVCDFVGGSQPPKSDFSLEEKEGYIRLIQIRDYKSDDNIVYIPKAKARRFCDENDIMIGRYGPPVFQILKGLRGAYNVALMKAVPDERVLSKDYAFLFLKYSEIQDYIINLSHRAAGQTGVNKDALEDYPILVPPLDEQERIVAIVGGVLSAIEQAKENVQRNLQNAKELFQSELNSIFATRGEGWIDNSIESCIKFIDYRGKTPVKTSSGIRLITAKNVKLGYLNIEPQEFIHSDNYDTWMTRGIPNYGDVVFTTEAPLANVAQIDLTEKLAFAQRIIVMQPNAEVLNQTFLKYMLLSAPIRKKILERGTGATVQGIKASLLKKIEISFPQSLEVQNQIVEKLDSLSEESKKLEGIYMRKLDSLEELKKSILQKAFSGELTATKELEYDLERS</sequence>
<dbReference type="InterPro" id="IPR000055">
    <property type="entry name" value="Restrct_endonuc_typeI_TRD"/>
</dbReference>
<comment type="similarity">
    <text evidence="1">Belongs to the type-I restriction system S methylase family.</text>
</comment>
<keyword evidence="4" id="KW-0175">Coiled coil</keyword>
<dbReference type="Gene3D" id="3.90.220.20">
    <property type="entry name" value="DNA methylase specificity domains"/>
    <property type="match status" value="2"/>
</dbReference>
<dbReference type="InterPro" id="IPR044946">
    <property type="entry name" value="Restrct_endonuc_typeI_TRD_sf"/>
</dbReference>
<organism evidence="6 7">
    <name type="scientific">Pontibacter ramchanderi</name>
    <dbReference type="NCBI Taxonomy" id="1179743"/>
    <lineage>
        <taxon>Bacteria</taxon>
        <taxon>Pseudomonadati</taxon>
        <taxon>Bacteroidota</taxon>
        <taxon>Cytophagia</taxon>
        <taxon>Cytophagales</taxon>
        <taxon>Hymenobacteraceae</taxon>
        <taxon>Pontibacter</taxon>
    </lineage>
</organism>
<dbReference type="Proteomes" id="UP000233782">
    <property type="component" value="Unassembled WGS sequence"/>
</dbReference>
<name>A0A2N3V105_9BACT</name>
<evidence type="ECO:0000313" key="6">
    <source>
        <dbReference type="EMBL" id="PKV75295.1"/>
    </source>
</evidence>
<feature type="domain" description="Type I restriction modification DNA specificity" evidence="5">
    <location>
        <begin position="1"/>
        <end position="169"/>
    </location>
</feature>
<feature type="coiled-coil region" evidence="4">
    <location>
        <begin position="160"/>
        <end position="187"/>
    </location>
</feature>
<feature type="domain" description="Type I restriction modification DNA specificity" evidence="5">
    <location>
        <begin position="259"/>
        <end position="360"/>
    </location>
</feature>
<dbReference type="SUPFAM" id="SSF116734">
    <property type="entry name" value="DNA methylase specificity domain"/>
    <property type="match status" value="2"/>
</dbReference>
<evidence type="ECO:0000256" key="4">
    <source>
        <dbReference type="SAM" id="Coils"/>
    </source>
</evidence>
<evidence type="ECO:0000256" key="1">
    <source>
        <dbReference type="ARBA" id="ARBA00010923"/>
    </source>
</evidence>
<dbReference type="AlphaFoldDB" id="A0A2N3V105"/>